<keyword evidence="5" id="KW-1185">Reference proteome</keyword>
<gene>
    <name evidence="4" type="ORF">RRG08_060643</name>
</gene>
<organism evidence="4 5">
    <name type="scientific">Elysia crispata</name>
    <name type="common">lettuce slug</name>
    <dbReference type="NCBI Taxonomy" id="231223"/>
    <lineage>
        <taxon>Eukaryota</taxon>
        <taxon>Metazoa</taxon>
        <taxon>Spiralia</taxon>
        <taxon>Lophotrochozoa</taxon>
        <taxon>Mollusca</taxon>
        <taxon>Gastropoda</taxon>
        <taxon>Heterobranchia</taxon>
        <taxon>Euthyneura</taxon>
        <taxon>Panpulmonata</taxon>
        <taxon>Sacoglossa</taxon>
        <taxon>Placobranchoidea</taxon>
        <taxon>Plakobranchidae</taxon>
        <taxon>Elysia</taxon>
    </lineage>
</organism>
<reference evidence="4" key="1">
    <citation type="journal article" date="2023" name="G3 (Bethesda)">
        <title>A reference genome for the long-term kleptoplast-retaining sea slug Elysia crispata morphotype clarki.</title>
        <authorList>
            <person name="Eastman K.E."/>
            <person name="Pendleton A.L."/>
            <person name="Shaikh M.A."/>
            <person name="Suttiyut T."/>
            <person name="Ogas R."/>
            <person name="Tomko P."/>
            <person name="Gavelis G."/>
            <person name="Widhalm J.R."/>
            <person name="Wisecaver J.H."/>
        </authorList>
    </citation>
    <scope>NUCLEOTIDE SEQUENCE</scope>
    <source>
        <strain evidence="4">ECLA1</strain>
    </source>
</reference>
<dbReference type="AlphaFoldDB" id="A0AAE0YPG5"/>
<dbReference type="Pfam" id="PF13359">
    <property type="entry name" value="DDE_Tnp_4"/>
    <property type="match status" value="1"/>
</dbReference>
<evidence type="ECO:0000256" key="1">
    <source>
        <dbReference type="ARBA" id="ARBA00001968"/>
    </source>
</evidence>
<evidence type="ECO:0000313" key="5">
    <source>
        <dbReference type="Proteomes" id="UP001283361"/>
    </source>
</evidence>
<comment type="cofactor">
    <cofactor evidence="1">
        <name>a divalent metal cation</name>
        <dbReference type="ChEBI" id="CHEBI:60240"/>
    </cofactor>
</comment>
<comment type="caution">
    <text evidence="4">The sequence shown here is derived from an EMBL/GenBank/DDBJ whole genome shotgun (WGS) entry which is preliminary data.</text>
</comment>
<accession>A0AAE0YPG5</accession>
<dbReference type="GO" id="GO:0046872">
    <property type="term" value="F:metal ion binding"/>
    <property type="evidence" value="ECO:0007669"/>
    <property type="project" value="UniProtKB-KW"/>
</dbReference>
<dbReference type="InterPro" id="IPR027806">
    <property type="entry name" value="HARBI1_dom"/>
</dbReference>
<evidence type="ECO:0000259" key="3">
    <source>
        <dbReference type="Pfam" id="PF13359"/>
    </source>
</evidence>
<protein>
    <recommendedName>
        <fullName evidence="3">DDE Tnp4 domain-containing protein</fullName>
    </recommendedName>
</protein>
<dbReference type="Proteomes" id="UP001283361">
    <property type="component" value="Unassembled WGS sequence"/>
</dbReference>
<evidence type="ECO:0000256" key="2">
    <source>
        <dbReference type="ARBA" id="ARBA00022723"/>
    </source>
</evidence>
<name>A0AAE0YPG5_9GAST</name>
<dbReference type="EMBL" id="JAWDGP010005711">
    <property type="protein sequence ID" value="KAK3753530.1"/>
    <property type="molecule type" value="Genomic_DNA"/>
</dbReference>
<sequence length="142" mass="16210">MELPCRGCHSGDNQRKWLGRHTIPDDKPLIVDDQPCPHVIVGDEAFPLMINLMRPYPGSDLNDAKRIYNYRLSRARRISENAFGILANRWRMYHRKLSLPPENVNCAVKATIVLHNMLCGELEVSAYGADAETMANRQHPLM</sequence>
<keyword evidence="2" id="KW-0479">Metal-binding</keyword>
<feature type="domain" description="DDE Tnp4" evidence="3">
    <location>
        <begin position="37"/>
        <end position="116"/>
    </location>
</feature>
<proteinExistence type="predicted"/>
<evidence type="ECO:0000313" key="4">
    <source>
        <dbReference type="EMBL" id="KAK3753530.1"/>
    </source>
</evidence>